<comment type="caution">
    <text evidence="14">The sequence shown here is derived from an EMBL/GenBank/DDBJ whole genome shotgun (WGS) entry which is preliminary data.</text>
</comment>
<dbReference type="Proteomes" id="UP001177744">
    <property type="component" value="Unassembled WGS sequence"/>
</dbReference>
<evidence type="ECO:0000256" key="2">
    <source>
        <dbReference type="ARBA" id="ARBA00004531"/>
    </source>
</evidence>
<keyword evidence="12" id="KW-0325">Glycoprotein</keyword>
<keyword evidence="5" id="KW-0945">Host-virus interaction</keyword>
<name>A0AA40HWQ6_CNENI</name>
<dbReference type="PANTHER" id="PTHR10424:SF81">
    <property type="entry name" value="ERVV2 PROTEIN"/>
    <property type="match status" value="1"/>
</dbReference>
<comment type="subcellular location">
    <subcellularLocation>
        <location evidence="1">Host cell membrane</location>
        <topology evidence="1">Single-pass type I membrane protein</topology>
    </subcellularLocation>
    <subcellularLocation>
        <location evidence="2">Host endomembrane system</location>
        <topology evidence="2">Peripheral membrane protein</topology>
    </subcellularLocation>
    <subcellularLocation>
        <location evidence="3">Virion membrane</location>
        <topology evidence="3">Single-pass type I membrane protein</topology>
    </subcellularLocation>
</comment>
<keyword evidence="11" id="KW-1015">Disulfide bond</keyword>
<organism evidence="14 15">
    <name type="scientific">Cnephaeus nilssonii</name>
    <name type="common">Northern bat</name>
    <name type="synonym">Eptesicus nilssonii</name>
    <dbReference type="NCBI Taxonomy" id="3371016"/>
    <lineage>
        <taxon>Eukaryota</taxon>
        <taxon>Metazoa</taxon>
        <taxon>Chordata</taxon>
        <taxon>Craniata</taxon>
        <taxon>Vertebrata</taxon>
        <taxon>Euteleostomi</taxon>
        <taxon>Mammalia</taxon>
        <taxon>Eutheria</taxon>
        <taxon>Laurasiatheria</taxon>
        <taxon>Chiroptera</taxon>
        <taxon>Yangochiroptera</taxon>
        <taxon>Vespertilionidae</taxon>
        <taxon>Cnephaeus</taxon>
    </lineage>
</organism>
<keyword evidence="7" id="KW-1043">Host membrane</keyword>
<evidence type="ECO:0000313" key="14">
    <source>
        <dbReference type="EMBL" id="KAK1338846.1"/>
    </source>
</evidence>
<reference evidence="14" key="1">
    <citation type="submission" date="2023-06" db="EMBL/GenBank/DDBJ databases">
        <title>Reference genome for the Northern bat (Eptesicus nilssonii), a most northern bat species.</title>
        <authorList>
            <person name="Laine V.N."/>
            <person name="Pulliainen A.T."/>
            <person name="Lilley T.M."/>
        </authorList>
    </citation>
    <scope>NUCLEOTIDE SEQUENCE</scope>
    <source>
        <strain evidence="14">BLF_Eptnil</strain>
        <tissue evidence="14">Kidney</tissue>
    </source>
</reference>
<dbReference type="Gene3D" id="1.10.287.210">
    <property type="match status" value="1"/>
</dbReference>
<keyword evidence="4" id="KW-1032">Host cell membrane</keyword>
<dbReference type="AlphaFoldDB" id="A0AA40HWQ6"/>
<accession>A0AA40HWQ6</accession>
<keyword evidence="13" id="KW-0449">Lipoprotein</keyword>
<dbReference type="SUPFAM" id="SSF58069">
    <property type="entry name" value="Virus ectodomain"/>
    <property type="match status" value="1"/>
</dbReference>
<evidence type="ECO:0000313" key="15">
    <source>
        <dbReference type="Proteomes" id="UP001177744"/>
    </source>
</evidence>
<evidence type="ECO:0000256" key="1">
    <source>
        <dbReference type="ARBA" id="ARBA00004402"/>
    </source>
</evidence>
<evidence type="ECO:0000256" key="10">
    <source>
        <dbReference type="ARBA" id="ARBA00023139"/>
    </source>
</evidence>
<evidence type="ECO:0000256" key="4">
    <source>
        <dbReference type="ARBA" id="ARBA00022511"/>
    </source>
</evidence>
<gene>
    <name evidence="14" type="ORF">QTO34_019505</name>
</gene>
<evidence type="ECO:0000256" key="11">
    <source>
        <dbReference type="ARBA" id="ARBA00023157"/>
    </source>
</evidence>
<keyword evidence="8" id="KW-1133">Transmembrane helix</keyword>
<evidence type="ECO:0000256" key="13">
    <source>
        <dbReference type="ARBA" id="ARBA00023288"/>
    </source>
</evidence>
<dbReference type="InterPro" id="IPR018154">
    <property type="entry name" value="TLV/ENV_coat_polyprotein"/>
</dbReference>
<evidence type="ECO:0000256" key="8">
    <source>
        <dbReference type="ARBA" id="ARBA00022989"/>
    </source>
</evidence>
<dbReference type="EMBL" id="JAULJE010000009">
    <property type="protein sequence ID" value="KAK1338846.1"/>
    <property type="molecule type" value="Genomic_DNA"/>
</dbReference>
<sequence>MDRQTRKRRESLGGSFDPLIYTDTIGILGGVPKGYKARNQTATGFESVLFWWPTLKKNQRVVNYTPDTVKEIAEQLDATSRMTWESRLALDLILAEKGGICIMLGVSAVHSFWTTQPDGPSLRP</sequence>
<evidence type="ECO:0000256" key="12">
    <source>
        <dbReference type="ARBA" id="ARBA00023180"/>
    </source>
</evidence>
<keyword evidence="15" id="KW-1185">Reference proteome</keyword>
<dbReference type="PANTHER" id="PTHR10424">
    <property type="entry name" value="VIRAL ENVELOPE PROTEIN"/>
    <property type="match status" value="1"/>
</dbReference>
<evidence type="ECO:0000256" key="6">
    <source>
        <dbReference type="ARBA" id="ARBA00022692"/>
    </source>
</evidence>
<evidence type="ECO:0000256" key="9">
    <source>
        <dbReference type="ARBA" id="ARBA00023136"/>
    </source>
</evidence>
<protein>
    <submittedName>
        <fullName evidence="14">Uncharacterized protein</fullName>
    </submittedName>
</protein>
<evidence type="ECO:0000256" key="3">
    <source>
        <dbReference type="ARBA" id="ARBA00004563"/>
    </source>
</evidence>
<evidence type="ECO:0000256" key="7">
    <source>
        <dbReference type="ARBA" id="ARBA00022870"/>
    </source>
</evidence>
<proteinExistence type="predicted"/>
<evidence type="ECO:0000256" key="5">
    <source>
        <dbReference type="ARBA" id="ARBA00022581"/>
    </source>
</evidence>
<keyword evidence="6" id="KW-0812">Transmembrane</keyword>
<keyword evidence="10" id="KW-0564">Palmitate</keyword>
<keyword evidence="9" id="KW-0472">Membrane</keyword>